<dbReference type="EMBL" id="BNBF01000001">
    <property type="protein sequence ID" value="GHG35568.1"/>
    <property type="molecule type" value="Genomic_DNA"/>
</dbReference>
<evidence type="ECO:0000313" key="1">
    <source>
        <dbReference type="EMBL" id="GHG35568.1"/>
    </source>
</evidence>
<organism evidence="1 2">
    <name type="scientific">Streptomyces capoamus</name>
    <dbReference type="NCBI Taxonomy" id="68183"/>
    <lineage>
        <taxon>Bacteria</taxon>
        <taxon>Bacillati</taxon>
        <taxon>Actinomycetota</taxon>
        <taxon>Actinomycetes</taxon>
        <taxon>Kitasatosporales</taxon>
        <taxon>Streptomycetaceae</taxon>
        <taxon>Streptomyces</taxon>
    </lineage>
</organism>
<proteinExistence type="predicted"/>
<keyword evidence="2" id="KW-1185">Reference proteome</keyword>
<accession>A0A919C1K1</accession>
<sequence length="75" mass="7944">MTPALSAGLRVAVVPLAIRLLVTVPKEPCSTGFVLSPMADGWSEPMLSESMEKPNGSVESTLLFVIRSLRISTAS</sequence>
<reference evidence="2" key="1">
    <citation type="journal article" date="2019" name="Int. J. Syst. Evol. Microbiol.">
        <title>The Global Catalogue of Microorganisms (GCM) 10K type strain sequencing project: providing services to taxonomists for standard genome sequencing and annotation.</title>
        <authorList>
            <consortium name="The Broad Institute Genomics Platform"/>
            <consortium name="The Broad Institute Genome Sequencing Center for Infectious Disease"/>
            <person name="Wu L."/>
            <person name="Ma J."/>
        </authorList>
    </citation>
    <scope>NUCLEOTIDE SEQUENCE [LARGE SCALE GENOMIC DNA]</scope>
    <source>
        <strain evidence="2">JCM 4253</strain>
    </source>
</reference>
<protein>
    <submittedName>
        <fullName evidence="1">Uncharacterized protein</fullName>
    </submittedName>
</protein>
<dbReference type="AlphaFoldDB" id="A0A919C1K1"/>
<dbReference type="Proteomes" id="UP000619355">
    <property type="component" value="Unassembled WGS sequence"/>
</dbReference>
<evidence type="ECO:0000313" key="2">
    <source>
        <dbReference type="Proteomes" id="UP000619355"/>
    </source>
</evidence>
<gene>
    <name evidence="1" type="ORF">GCM10018980_06150</name>
</gene>
<name>A0A919C1K1_9ACTN</name>
<comment type="caution">
    <text evidence="1">The sequence shown here is derived from an EMBL/GenBank/DDBJ whole genome shotgun (WGS) entry which is preliminary data.</text>
</comment>